<evidence type="ECO:0000256" key="4">
    <source>
        <dbReference type="ARBA" id="ARBA00022692"/>
    </source>
</evidence>
<evidence type="ECO:0000256" key="1">
    <source>
        <dbReference type="ARBA" id="ARBA00004651"/>
    </source>
</evidence>
<comment type="subcellular location">
    <subcellularLocation>
        <location evidence="1">Cell membrane</location>
        <topology evidence="1">Multi-pass membrane protein</topology>
    </subcellularLocation>
</comment>
<feature type="transmembrane region" description="Helical" evidence="7">
    <location>
        <begin position="59"/>
        <end position="78"/>
    </location>
</feature>
<dbReference type="InterPro" id="IPR007353">
    <property type="entry name" value="DUF421"/>
</dbReference>
<keyword evidence="6 7" id="KW-0472">Membrane</keyword>
<evidence type="ECO:0000256" key="3">
    <source>
        <dbReference type="ARBA" id="ARBA00022475"/>
    </source>
</evidence>
<dbReference type="GO" id="GO:0005886">
    <property type="term" value="C:plasma membrane"/>
    <property type="evidence" value="ECO:0007669"/>
    <property type="project" value="UniProtKB-SubCell"/>
</dbReference>
<dbReference type="Pfam" id="PF04239">
    <property type="entry name" value="DUF421"/>
    <property type="match status" value="1"/>
</dbReference>
<proteinExistence type="inferred from homology"/>
<accession>A0A1T5KR86</accession>
<evidence type="ECO:0000256" key="5">
    <source>
        <dbReference type="ARBA" id="ARBA00022989"/>
    </source>
</evidence>
<dbReference type="STRING" id="36842.SAMN02194393_02085"/>
<reference evidence="9 10" key="1">
    <citation type="submission" date="2017-02" db="EMBL/GenBank/DDBJ databases">
        <authorList>
            <person name="Peterson S.W."/>
        </authorList>
    </citation>
    <scope>NUCLEOTIDE SEQUENCE [LARGE SCALE GENOMIC DNA]</scope>
    <source>
        <strain evidence="9 10">M1</strain>
    </source>
</reference>
<dbReference type="Proteomes" id="UP000190285">
    <property type="component" value="Unassembled WGS sequence"/>
</dbReference>
<dbReference type="InterPro" id="IPR023090">
    <property type="entry name" value="UPF0702_alpha/beta_dom_sf"/>
</dbReference>
<dbReference type="PANTHER" id="PTHR34582:SF6">
    <property type="entry name" value="UPF0702 TRANSMEMBRANE PROTEIN YCAP"/>
    <property type="match status" value="1"/>
</dbReference>
<protein>
    <submittedName>
        <fullName evidence="9">Uncharacterized membrane protein YcaP, DUF421 family</fullName>
    </submittedName>
</protein>
<dbReference type="EMBL" id="FUZT01000004">
    <property type="protein sequence ID" value="SKC66207.1"/>
    <property type="molecule type" value="Genomic_DNA"/>
</dbReference>
<gene>
    <name evidence="9" type="ORF">SAMN02194393_02085</name>
</gene>
<evidence type="ECO:0000313" key="10">
    <source>
        <dbReference type="Proteomes" id="UP000190285"/>
    </source>
</evidence>
<evidence type="ECO:0000313" key="9">
    <source>
        <dbReference type="EMBL" id="SKC66207.1"/>
    </source>
</evidence>
<name>A0A1T5KR86_9FIRM</name>
<dbReference type="OrthoDB" id="9778331at2"/>
<sequence length="230" mass="25526">MNAVIYILRCIVMLLVTWTGIRLIGKKSIAEMTSYDLAAIMLLTTVSAEPLVYKISSKATVGVFTIVIATVFLGSLSLKKFFYNIDSKPSVVIAEGKIIEKELKKARMNLPLLVSELRIKGYQNVSDIKYAIVEPSGKMSVIAKSQVSPVTPKEIGIPTAPVNLSFPLIIDGKVDDKNLNFLQKDREWLLGQLKAFNVGNFEEVLLAQYDSSGQLFVNIKNKKIEIPNIF</sequence>
<evidence type="ECO:0000256" key="7">
    <source>
        <dbReference type="SAM" id="Phobius"/>
    </source>
</evidence>
<feature type="domain" description="YetF C-terminal" evidence="8">
    <location>
        <begin position="80"/>
        <end position="210"/>
    </location>
</feature>
<dbReference type="AlphaFoldDB" id="A0A1T5KR86"/>
<dbReference type="Gene3D" id="3.30.240.20">
    <property type="entry name" value="bsu07140 like domains"/>
    <property type="match status" value="2"/>
</dbReference>
<comment type="similarity">
    <text evidence="2">Belongs to the UPF0702 family.</text>
</comment>
<dbReference type="PANTHER" id="PTHR34582">
    <property type="entry name" value="UPF0702 TRANSMEMBRANE PROTEIN YCAP"/>
    <property type="match status" value="1"/>
</dbReference>
<dbReference type="RefSeq" id="WP_079491412.1">
    <property type="nucleotide sequence ID" value="NZ_FUZT01000004.1"/>
</dbReference>
<evidence type="ECO:0000256" key="2">
    <source>
        <dbReference type="ARBA" id="ARBA00006448"/>
    </source>
</evidence>
<organism evidence="9 10">
    <name type="scientific">Maledivibacter halophilus</name>
    <dbReference type="NCBI Taxonomy" id="36842"/>
    <lineage>
        <taxon>Bacteria</taxon>
        <taxon>Bacillati</taxon>
        <taxon>Bacillota</taxon>
        <taxon>Clostridia</taxon>
        <taxon>Peptostreptococcales</taxon>
        <taxon>Caminicellaceae</taxon>
        <taxon>Maledivibacter</taxon>
    </lineage>
</organism>
<keyword evidence="10" id="KW-1185">Reference proteome</keyword>
<evidence type="ECO:0000259" key="8">
    <source>
        <dbReference type="Pfam" id="PF04239"/>
    </source>
</evidence>
<evidence type="ECO:0000256" key="6">
    <source>
        <dbReference type="ARBA" id="ARBA00023136"/>
    </source>
</evidence>
<feature type="transmembrane region" description="Helical" evidence="7">
    <location>
        <begin position="6"/>
        <end position="25"/>
    </location>
</feature>
<keyword evidence="4 7" id="KW-0812">Transmembrane</keyword>
<keyword evidence="5 7" id="KW-1133">Transmembrane helix</keyword>
<keyword evidence="3" id="KW-1003">Cell membrane</keyword>